<comment type="caution">
    <text evidence="1">The sequence shown here is derived from an EMBL/GenBank/DDBJ whole genome shotgun (WGS) entry which is preliminary data.</text>
</comment>
<dbReference type="EMBL" id="BJON01000009">
    <property type="protein sequence ID" value="GED68966.1"/>
    <property type="molecule type" value="Genomic_DNA"/>
</dbReference>
<dbReference type="Gene3D" id="3.40.630.10">
    <property type="entry name" value="Zn peptidases"/>
    <property type="match status" value="1"/>
</dbReference>
<gene>
    <name evidence="1" type="ORF">BRE01_26680</name>
</gene>
<protein>
    <recommendedName>
        <fullName evidence="3">Amidohydrolase</fullName>
    </recommendedName>
</protein>
<evidence type="ECO:0008006" key="3">
    <source>
        <dbReference type="Google" id="ProtNLM"/>
    </source>
</evidence>
<name>A0ABQ0TM90_9BACL</name>
<keyword evidence="2" id="KW-1185">Reference proteome</keyword>
<evidence type="ECO:0000313" key="2">
    <source>
        <dbReference type="Proteomes" id="UP000319578"/>
    </source>
</evidence>
<proteinExistence type="predicted"/>
<evidence type="ECO:0000313" key="1">
    <source>
        <dbReference type="EMBL" id="GED68966.1"/>
    </source>
</evidence>
<sequence>MGIYPLKLSCHFNKRPSSRRTTESVTFPTIAKIKIPTKTAPALGKYFNIGAGNQALGIVYPHHHPKFTIDEASLEVGVKMFVVTAAKMVGLKG</sequence>
<organism evidence="1 2">
    <name type="scientific">Brevibacillus reuszeri</name>
    <dbReference type="NCBI Taxonomy" id="54915"/>
    <lineage>
        <taxon>Bacteria</taxon>
        <taxon>Bacillati</taxon>
        <taxon>Bacillota</taxon>
        <taxon>Bacilli</taxon>
        <taxon>Bacillales</taxon>
        <taxon>Paenibacillaceae</taxon>
        <taxon>Brevibacillus</taxon>
    </lineage>
</organism>
<dbReference type="SUPFAM" id="SSF53187">
    <property type="entry name" value="Zn-dependent exopeptidases"/>
    <property type="match status" value="1"/>
</dbReference>
<accession>A0ABQ0TM90</accession>
<dbReference type="Proteomes" id="UP000319578">
    <property type="component" value="Unassembled WGS sequence"/>
</dbReference>
<reference evidence="1 2" key="1">
    <citation type="submission" date="2019-06" db="EMBL/GenBank/DDBJ databases">
        <title>Whole genome shotgun sequence of Brevibacillus reuszeri NBRC 15719.</title>
        <authorList>
            <person name="Hosoyama A."/>
            <person name="Uohara A."/>
            <person name="Ohji S."/>
            <person name="Ichikawa N."/>
        </authorList>
    </citation>
    <scope>NUCLEOTIDE SEQUENCE [LARGE SCALE GENOMIC DNA]</scope>
    <source>
        <strain evidence="1 2">NBRC 15719</strain>
    </source>
</reference>